<proteinExistence type="predicted"/>
<keyword evidence="3" id="KW-1185">Reference proteome</keyword>
<gene>
    <name evidence="2" type="ORF">ACFQ5N_12920</name>
</gene>
<accession>A0ABW3WRB3</accession>
<protein>
    <recommendedName>
        <fullName evidence="4">PepSY domain-containing protein</fullName>
    </recommendedName>
</protein>
<evidence type="ECO:0000313" key="3">
    <source>
        <dbReference type="Proteomes" id="UP001597241"/>
    </source>
</evidence>
<dbReference type="InterPro" id="IPR032307">
    <property type="entry name" value="PepSY_TM-like_2"/>
</dbReference>
<evidence type="ECO:0000313" key="2">
    <source>
        <dbReference type="EMBL" id="MFD1294738.1"/>
    </source>
</evidence>
<feature type="transmembrane region" description="Helical" evidence="1">
    <location>
        <begin position="123"/>
        <end position="145"/>
    </location>
</feature>
<organism evidence="2 3">
    <name type="scientific">Lutibacter holmesii</name>
    <dbReference type="NCBI Taxonomy" id="1137985"/>
    <lineage>
        <taxon>Bacteria</taxon>
        <taxon>Pseudomonadati</taxon>
        <taxon>Bacteroidota</taxon>
        <taxon>Flavobacteriia</taxon>
        <taxon>Flavobacteriales</taxon>
        <taxon>Flavobacteriaceae</taxon>
        <taxon>Lutibacter</taxon>
    </lineage>
</organism>
<keyword evidence="1" id="KW-0472">Membrane</keyword>
<reference evidence="3" key="1">
    <citation type="journal article" date="2019" name="Int. J. Syst. Evol. Microbiol.">
        <title>The Global Catalogue of Microorganisms (GCM) 10K type strain sequencing project: providing services to taxonomists for standard genome sequencing and annotation.</title>
        <authorList>
            <consortium name="The Broad Institute Genomics Platform"/>
            <consortium name="The Broad Institute Genome Sequencing Center for Infectious Disease"/>
            <person name="Wu L."/>
            <person name="Ma J."/>
        </authorList>
    </citation>
    <scope>NUCLEOTIDE SEQUENCE [LARGE SCALE GENOMIC DNA]</scope>
    <source>
        <strain evidence="3">CCUG 62221</strain>
    </source>
</reference>
<comment type="caution">
    <text evidence="2">The sequence shown here is derived from an EMBL/GenBank/DDBJ whole genome shotgun (WGS) entry which is preliminary data.</text>
</comment>
<keyword evidence="1" id="KW-0812">Transmembrane</keyword>
<dbReference type="EMBL" id="JBHTMV010000009">
    <property type="protein sequence ID" value="MFD1294738.1"/>
    <property type="molecule type" value="Genomic_DNA"/>
</dbReference>
<evidence type="ECO:0008006" key="4">
    <source>
        <dbReference type="Google" id="ProtNLM"/>
    </source>
</evidence>
<name>A0ABW3WRB3_9FLAO</name>
<sequence length="171" mass="19726">MKNKMSTSLLFRVIHRYLGFFLAGIMTVYALSGIVLIFRDTDLFKVEKQIEKKFEPNTEIAQIGKKLRIRNIKITKTEGDIVYFNNGKYNKKTGNLKYTSNDLPFIIGKFAHLHKAKSGEPLFFLNVFFGVSLLFFAVSSFFMFIPKSKYFKKGMYYAIAGLVLTIILLFV</sequence>
<dbReference type="PANTHER" id="PTHR40115">
    <property type="entry name" value="INNER MEMBRANE PROTEIN WITH PEPSY TM HELIX"/>
    <property type="match status" value="1"/>
</dbReference>
<evidence type="ECO:0000256" key="1">
    <source>
        <dbReference type="SAM" id="Phobius"/>
    </source>
</evidence>
<dbReference type="PANTHER" id="PTHR40115:SF1">
    <property type="entry name" value="INNER MEMBRANE PROTEIN WITH PEPSY TM HELIX"/>
    <property type="match status" value="1"/>
</dbReference>
<feature type="transmembrane region" description="Helical" evidence="1">
    <location>
        <begin position="20"/>
        <end position="38"/>
    </location>
</feature>
<keyword evidence="1" id="KW-1133">Transmembrane helix</keyword>
<dbReference type="Proteomes" id="UP001597241">
    <property type="component" value="Unassembled WGS sequence"/>
</dbReference>
<dbReference type="RefSeq" id="WP_386810067.1">
    <property type="nucleotide sequence ID" value="NZ_JBHTMV010000009.1"/>
</dbReference>
<feature type="transmembrane region" description="Helical" evidence="1">
    <location>
        <begin position="154"/>
        <end position="170"/>
    </location>
</feature>